<gene>
    <name evidence="1" type="ORF">IIQ43_17575</name>
</gene>
<dbReference type="EMBL" id="JADAZL010000012">
    <property type="protein sequence ID" value="MBE2166331.1"/>
    <property type="molecule type" value="Genomic_DNA"/>
</dbReference>
<accession>A0ABR9NNQ0</accession>
<proteinExistence type="predicted"/>
<reference evidence="2" key="2">
    <citation type="submission" date="2023-07" db="EMBL/GenBank/DDBJ databases">
        <title>Acinetobacter oleivorans assembled AC1583.</title>
        <authorList>
            <person name="Yeo C.C."/>
        </authorList>
    </citation>
    <scope>NUCLEOTIDE SEQUENCE [LARGE SCALE GENOMIC DNA]</scope>
    <source>
        <strain evidence="2">AC1583</strain>
    </source>
</reference>
<dbReference type="RefSeq" id="WP_192835039.1">
    <property type="nucleotide sequence ID" value="NZ_JADAZL010000012.1"/>
</dbReference>
<protein>
    <submittedName>
        <fullName evidence="1">Uncharacterized protein</fullName>
    </submittedName>
</protein>
<reference evidence="1 2" key="1">
    <citation type="submission" date="2020-10" db="EMBL/GenBank/DDBJ databases">
        <authorList>
            <person name="Mohd Rani F."/>
        </authorList>
    </citation>
    <scope>NUCLEOTIDE SEQUENCE [LARGE SCALE GENOMIC DNA]</scope>
    <source>
        <strain evidence="1 2">AC1583</strain>
    </source>
</reference>
<evidence type="ECO:0000313" key="1">
    <source>
        <dbReference type="EMBL" id="MBE2166331.1"/>
    </source>
</evidence>
<evidence type="ECO:0000313" key="2">
    <source>
        <dbReference type="Proteomes" id="UP000619170"/>
    </source>
</evidence>
<comment type="caution">
    <text evidence="1">The sequence shown here is derived from an EMBL/GenBank/DDBJ whole genome shotgun (WGS) entry which is preliminary data.</text>
</comment>
<name>A0ABR9NNQ0_9GAMM</name>
<sequence>MKDKDIALRSWILRFSSLTSNEQEKIRLNLNDSEVEKLDELLQQVQSLGIDSKNLFIKDYIEADLKDCDSYSVLLDKVIQNISPVWCALIDDNLFSEISLKKDHAYYREYIKYKEIFNQFELAPKMKASLNNYFYEKVIYE</sequence>
<dbReference type="Proteomes" id="UP000619170">
    <property type="component" value="Unassembled WGS sequence"/>
</dbReference>
<organism evidence="1 2">
    <name type="scientific">Acinetobacter oleivorans</name>
    <dbReference type="NCBI Taxonomy" id="1148157"/>
    <lineage>
        <taxon>Bacteria</taxon>
        <taxon>Pseudomonadati</taxon>
        <taxon>Pseudomonadota</taxon>
        <taxon>Gammaproteobacteria</taxon>
        <taxon>Moraxellales</taxon>
        <taxon>Moraxellaceae</taxon>
        <taxon>Acinetobacter</taxon>
    </lineage>
</organism>
<keyword evidence="2" id="KW-1185">Reference proteome</keyword>